<dbReference type="EMBL" id="BNAW01000003">
    <property type="protein sequence ID" value="GHF99657.1"/>
    <property type="molecule type" value="Genomic_DNA"/>
</dbReference>
<dbReference type="InterPro" id="IPR007278">
    <property type="entry name" value="DUF397"/>
</dbReference>
<dbReference type="Pfam" id="PF04149">
    <property type="entry name" value="DUF397"/>
    <property type="match status" value="1"/>
</dbReference>
<gene>
    <name evidence="2" type="ORF">GCM10017567_13300</name>
</gene>
<evidence type="ECO:0000313" key="3">
    <source>
        <dbReference type="Proteomes" id="UP000649955"/>
    </source>
</evidence>
<dbReference type="Gene3D" id="1.10.260.40">
    <property type="entry name" value="lambda repressor-like DNA-binding domains"/>
    <property type="match status" value="1"/>
</dbReference>
<dbReference type="Pfam" id="PF19054">
    <property type="entry name" value="DUF5753"/>
    <property type="match status" value="1"/>
</dbReference>
<dbReference type="SUPFAM" id="SSF47413">
    <property type="entry name" value="lambda repressor-like DNA-binding domains"/>
    <property type="match status" value="1"/>
</dbReference>
<dbReference type="SMART" id="SM00530">
    <property type="entry name" value="HTH_XRE"/>
    <property type="match status" value="1"/>
</dbReference>
<feature type="domain" description="HTH cro/C1-type" evidence="1">
    <location>
        <begin position="43"/>
        <end position="98"/>
    </location>
</feature>
<comment type="caution">
    <text evidence="2">The sequence shown here is derived from an EMBL/GenBank/DDBJ whole genome shotgun (WGS) entry which is preliminary data.</text>
</comment>
<keyword evidence="3" id="KW-1185">Reference proteome</keyword>
<dbReference type="InterPro" id="IPR010982">
    <property type="entry name" value="Lambda_DNA-bd_dom_sf"/>
</dbReference>
<name>A0ABQ3K4F7_9PSEU</name>
<organism evidence="2 3">
    <name type="scientific">Amycolatopsis bullii</name>
    <dbReference type="NCBI Taxonomy" id="941987"/>
    <lineage>
        <taxon>Bacteria</taxon>
        <taxon>Bacillati</taxon>
        <taxon>Actinomycetota</taxon>
        <taxon>Actinomycetes</taxon>
        <taxon>Pseudonocardiales</taxon>
        <taxon>Pseudonocardiaceae</taxon>
        <taxon>Amycolatopsis</taxon>
    </lineage>
</organism>
<dbReference type="Proteomes" id="UP000649955">
    <property type="component" value="Unassembled WGS sequence"/>
</dbReference>
<evidence type="ECO:0000259" key="1">
    <source>
        <dbReference type="SMART" id="SM00530"/>
    </source>
</evidence>
<dbReference type="InterPro" id="IPR043917">
    <property type="entry name" value="DUF5753"/>
</dbReference>
<evidence type="ECO:0000313" key="2">
    <source>
        <dbReference type="EMBL" id="GHF99657.1"/>
    </source>
</evidence>
<protein>
    <recommendedName>
        <fullName evidence="1">HTH cro/C1-type domain-containing protein</fullName>
    </recommendedName>
</protein>
<sequence>MDTGAISGDFPLWRLGFPCRRLYVRPMAEYREPNIRARQLGDRLLQRMAEKGWGVREMSRRLEMSAQWVSAVTRGRARPDPVNLARFLTVLGVRGAEYHELMALGDEMRKPGLLENPGNLRTLIAHEQQATAISSFHGVVIPGLLQTADYARALANEMGHPCDPDQVDEHVFTRLSRQAILTRPRARFSFYLHEFALRLPVGPTPAVMRAQLHNLAKVRDNAAIRVIPATGGHAGLAGDFQLVESDSFRPVIYLESEVSALYLEEPREISAYRRILRALAKTALDEAESRMLITRLARELPGVDMPEKWRKSTHSSQADCVEVALDRPVLIRDTKDREGGILTASTATWRELLTRLR</sequence>
<dbReference type="Pfam" id="PF13560">
    <property type="entry name" value="HTH_31"/>
    <property type="match status" value="1"/>
</dbReference>
<accession>A0ABQ3K4F7</accession>
<proteinExistence type="predicted"/>
<dbReference type="InterPro" id="IPR001387">
    <property type="entry name" value="Cro/C1-type_HTH"/>
</dbReference>
<reference evidence="3" key="1">
    <citation type="journal article" date="2019" name="Int. J. Syst. Evol. Microbiol.">
        <title>The Global Catalogue of Microorganisms (GCM) 10K type strain sequencing project: providing services to taxonomists for standard genome sequencing and annotation.</title>
        <authorList>
            <consortium name="The Broad Institute Genomics Platform"/>
            <consortium name="The Broad Institute Genome Sequencing Center for Infectious Disease"/>
            <person name="Wu L."/>
            <person name="Ma J."/>
        </authorList>
    </citation>
    <scope>NUCLEOTIDE SEQUENCE [LARGE SCALE GENOMIC DNA]</scope>
    <source>
        <strain evidence="3">CGMCC 4.7680</strain>
    </source>
</reference>
<dbReference type="CDD" id="cd00093">
    <property type="entry name" value="HTH_XRE"/>
    <property type="match status" value="1"/>
</dbReference>